<evidence type="ECO:0000256" key="8">
    <source>
        <dbReference type="ARBA" id="ARBA00023015"/>
    </source>
</evidence>
<evidence type="ECO:0000256" key="1">
    <source>
        <dbReference type="ARBA" id="ARBA00004358"/>
    </source>
</evidence>
<dbReference type="STRING" id="75743.A0A401P851"/>
<evidence type="ECO:0000256" key="13">
    <source>
        <dbReference type="ARBA" id="ARBA00035628"/>
    </source>
</evidence>
<dbReference type="GO" id="GO:0005765">
    <property type="term" value="C:lysosomal membrane"/>
    <property type="evidence" value="ECO:0007669"/>
    <property type="project" value="UniProtKB-SubCell"/>
</dbReference>
<dbReference type="PRINTS" id="PR02068">
    <property type="entry name" value="VOPPROTEIN1"/>
</dbReference>
<evidence type="ECO:0000256" key="2">
    <source>
        <dbReference type="ARBA" id="ARBA00004363"/>
    </source>
</evidence>
<dbReference type="OrthoDB" id="6629737at2759"/>
<keyword evidence="11" id="KW-0458">Lysosome</keyword>
<dbReference type="PANTHER" id="PTHR14971:SF2">
    <property type="entry name" value="VESICULAR, OVEREXPRESSED IN CANCER, PROSURVIVAL PROTEIN 1"/>
    <property type="match status" value="1"/>
</dbReference>
<feature type="transmembrane region" description="Helical" evidence="17">
    <location>
        <begin position="63"/>
        <end position="83"/>
    </location>
</feature>
<keyword evidence="20" id="KW-1185">Reference proteome</keyword>
<keyword evidence="9 17" id="KW-0472">Membrane</keyword>
<evidence type="ECO:0000313" key="20">
    <source>
        <dbReference type="Proteomes" id="UP000288216"/>
    </source>
</evidence>
<keyword evidence="5 18" id="KW-0732">Signal</keyword>
<dbReference type="Proteomes" id="UP000288216">
    <property type="component" value="Unassembled WGS sequence"/>
</dbReference>
<dbReference type="PANTHER" id="PTHR14971">
    <property type="entry name" value="VESICULAR, OVEREXPRESSED IN CANCER, PROSURVIVAL PROTEIN 1"/>
    <property type="match status" value="1"/>
</dbReference>
<comment type="similarity">
    <text evidence="3">Belongs to the VOPP1/ECOP family.</text>
</comment>
<evidence type="ECO:0000256" key="15">
    <source>
        <dbReference type="ARBA" id="ARBA00035715"/>
    </source>
</evidence>
<keyword evidence="10" id="KW-0804">Transcription</keyword>
<evidence type="ECO:0000256" key="18">
    <source>
        <dbReference type="SAM" id="SignalP"/>
    </source>
</evidence>
<evidence type="ECO:0000256" key="11">
    <source>
        <dbReference type="ARBA" id="ARBA00023228"/>
    </source>
</evidence>
<sequence>MLRSPRPSSTVSCLILLLFESAAAKRYCWYVDAGYPTYFICRAYEDCCGTRCCMRAFSIQRLWYFWFLLMMGVLFCCGAGFFIRRRLHPPQLTDDPPFTVGFTRQPVNTTGCQTTGSSQTGMQYYTEPGAPVVNPIASTFQIQPNFPLLNPAYPPPPAYCNQPPPPYEQVVKTSNKEGER</sequence>
<keyword evidence="6" id="KW-0967">Endosome</keyword>
<dbReference type="InterPro" id="IPR026229">
    <property type="entry name" value="VOPP1"/>
</dbReference>
<organism evidence="19 20">
    <name type="scientific">Scyliorhinus torazame</name>
    <name type="common">Cloudy catshark</name>
    <name type="synonym">Catulus torazame</name>
    <dbReference type="NCBI Taxonomy" id="75743"/>
    <lineage>
        <taxon>Eukaryota</taxon>
        <taxon>Metazoa</taxon>
        <taxon>Chordata</taxon>
        <taxon>Craniata</taxon>
        <taxon>Vertebrata</taxon>
        <taxon>Chondrichthyes</taxon>
        <taxon>Elasmobranchii</taxon>
        <taxon>Galeomorphii</taxon>
        <taxon>Galeoidea</taxon>
        <taxon>Carcharhiniformes</taxon>
        <taxon>Scyliorhinidae</taxon>
        <taxon>Scyliorhinus</taxon>
    </lineage>
</organism>
<evidence type="ECO:0000256" key="5">
    <source>
        <dbReference type="ARBA" id="ARBA00022729"/>
    </source>
</evidence>
<evidence type="ECO:0000313" key="19">
    <source>
        <dbReference type="EMBL" id="GCB69250.1"/>
    </source>
</evidence>
<keyword evidence="12" id="KW-0968">Cytoplasmic vesicle</keyword>
<evidence type="ECO:0000256" key="17">
    <source>
        <dbReference type="SAM" id="Phobius"/>
    </source>
</evidence>
<gene>
    <name evidence="19" type="ORF">scyTo_0012386</name>
</gene>
<evidence type="ECO:0000256" key="10">
    <source>
        <dbReference type="ARBA" id="ARBA00023163"/>
    </source>
</evidence>
<keyword evidence="8" id="KW-0805">Transcription regulation</keyword>
<evidence type="ECO:0000256" key="6">
    <source>
        <dbReference type="ARBA" id="ARBA00022753"/>
    </source>
</evidence>
<accession>A0A401P851</accession>
<proteinExistence type="inferred from homology"/>
<dbReference type="GO" id="GO:0031902">
    <property type="term" value="C:late endosome membrane"/>
    <property type="evidence" value="ECO:0007669"/>
    <property type="project" value="UniProtKB-SubCell"/>
</dbReference>
<protein>
    <recommendedName>
        <fullName evidence="14">WW domain binding protein VOPP1</fullName>
    </recommendedName>
    <alternativeName>
        <fullName evidence="15">Vesicular, overexpressed in cancer, prosurvival protein 1</fullName>
    </alternativeName>
</protein>
<evidence type="ECO:0000256" key="14">
    <source>
        <dbReference type="ARBA" id="ARBA00035708"/>
    </source>
</evidence>
<name>A0A401P851_SCYTO</name>
<evidence type="ECO:0000256" key="12">
    <source>
        <dbReference type="ARBA" id="ARBA00023329"/>
    </source>
</evidence>
<reference evidence="19 20" key="1">
    <citation type="journal article" date="2018" name="Nat. Ecol. Evol.">
        <title>Shark genomes provide insights into elasmobranch evolution and the origin of vertebrates.</title>
        <authorList>
            <person name="Hara Y"/>
            <person name="Yamaguchi K"/>
            <person name="Onimaru K"/>
            <person name="Kadota M"/>
            <person name="Koyanagi M"/>
            <person name="Keeley SD"/>
            <person name="Tatsumi K"/>
            <person name="Tanaka K"/>
            <person name="Motone F"/>
            <person name="Kageyama Y"/>
            <person name="Nozu R"/>
            <person name="Adachi N"/>
            <person name="Nishimura O"/>
            <person name="Nakagawa R"/>
            <person name="Tanegashima C"/>
            <person name="Kiyatake I"/>
            <person name="Matsumoto R"/>
            <person name="Murakumo K"/>
            <person name="Nishida K"/>
            <person name="Terakita A"/>
            <person name="Kuratani S"/>
            <person name="Sato K"/>
            <person name="Hyodo S Kuraku.S."/>
        </authorList>
    </citation>
    <scope>NUCLEOTIDE SEQUENCE [LARGE SCALE GENOMIC DNA]</scope>
</reference>
<feature type="region of interest" description="Disordered" evidence="16">
    <location>
        <begin position="159"/>
        <end position="180"/>
    </location>
</feature>
<keyword evidence="7 17" id="KW-1133">Transmembrane helix</keyword>
<comment type="caution">
    <text evidence="19">The sequence shown here is derived from an EMBL/GenBank/DDBJ whole genome shotgun (WGS) entry which is preliminary data.</text>
</comment>
<evidence type="ECO:0000256" key="4">
    <source>
        <dbReference type="ARBA" id="ARBA00022692"/>
    </source>
</evidence>
<dbReference type="AlphaFoldDB" id="A0A401P851"/>
<comment type="subcellular location">
    <subcellularLocation>
        <location evidence="1">Cytoplasmic vesicle membrane</location>
        <topology evidence="1">Single-pass type I membrane protein</topology>
    </subcellularLocation>
    <subcellularLocation>
        <location evidence="13">Late endosome membrane</location>
        <topology evidence="13">Single-pass membrane protein</topology>
    </subcellularLocation>
    <subcellularLocation>
        <location evidence="2">Lysosome membrane</location>
        <topology evidence="2">Single-pass membrane protein</topology>
    </subcellularLocation>
</comment>
<feature type="chain" id="PRO_5019227494" description="WW domain binding protein VOPP1" evidence="18">
    <location>
        <begin position="25"/>
        <end position="180"/>
    </location>
</feature>
<dbReference type="OMA" id="KYTITHT"/>
<dbReference type="EMBL" id="BFAA01005974">
    <property type="protein sequence ID" value="GCB69250.1"/>
    <property type="molecule type" value="Genomic_DNA"/>
</dbReference>
<evidence type="ECO:0000256" key="7">
    <source>
        <dbReference type="ARBA" id="ARBA00022989"/>
    </source>
</evidence>
<feature type="signal peptide" evidence="18">
    <location>
        <begin position="1"/>
        <end position="24"/>
    </location>
</feature>
<evidence type="ECO:0000256" key="3">
    <source>
        <dbReference type="ARBA" id="ARBA00006655"/>
    </source>
</evidence>
<keyword evidence="4 17" id="KW-0812">Transmembrane</keyword>
<evidence type="ECO:0000256" key="16">
    <source>
        <dbReference type="SAM" id="MobiDB-lite"/>
    </source>
</evidence>
<evidence type="ECO:0000256" key="9">
    <source>
        <dbReference type="ARBA" id="ARBA00023136"/>
    </source>
</evidence>